<keyword evidence="2 5" id="KW-0812">Transmembrane</keyword>
<dbReference type="Gene3D" id="1.20.1300.10">
    <property type="entry name" value="Fumarate reductase/succinate dehydrogenase, transmembrane subunit"/>
    <property type="match status" value="1"/>
</dbReference>
<dbReference type="EMBL" id="FP236843">
    <property type="protein sequence ID" value="CAX57968.1"/>
    <property type="molecule type" value="Genomic_DNA"/>
</dbReference>
<keyword evidence="5" id="KW-0997">Cell inner membrane</keyword>
<gene>
    <name evidence="5" type="primary">frdD</name>
    <name evidence="6" type="ordered locus">EbC_04370</name>
</gene>
<name>D8MM84_ERWBE</name>
<dbReference type="SUPFAM" id="SSF81343">
    <property type="entry name" value="Fumarate reductase respiratory complex transmembrane subunits"/>
    <property type="match status" value="1"/>
</dbReference>
<comment type="similarity">
    <text evidence="5">Belongs to the FrdD family.</text>
</comment>
<proteinExistence type="inferred from homology"/>
<evidence type="ECO:0000256" key="1">
    <source>
        <dbReference type="ARBA" id="ARBA00022475"/>
    </source>
</evidence>
<dbReference type="HAMAP" id="MF_00709">
    <property type="entry name" value="Fumarate_red_D"/>
    <property type="match status" value="1"/>
</dbReference>
<keyword evidence="7" id="KW-1185">Reference proteome</keyword>
<dbReference type="Proteomes" id="UP000008793">
    <property type="component" value="Chromosome"/>
</dbReference>
<evidence type="ECO:0000313" key="7">
    <source>
        <dbReference type="Proteomes" id="UP000008793"/>
    </source>
</evidence>
<protein>
    <recommendedName>
        <fullName evidence="5">Fumarate reductase subunit D</fullName>
    </recommendedName>
    <alternativeName>
        <fullName evidence="5">Fumarate reductase 13 kDa hydrophobic protein</fullName>
    </alternativeName>
    <alternativeName>
        <fullName evidence="5">Quinol-fumarate reductase subunit D</fullName>
        <shortName evidence="5">QFR subunit D</shortName>
    </alternativeName>
</protein>
<evidence type="ECO:0000256" key="5">
    <source>
        <dbReference type="HAMAP-Rule" id="MF_00709"/>
    </source>
</evidence>
<feature type="transmembrane region" description="Helical" evidence="5">
    <location>
        <begin position="12"/>
        <end position="41"/>
    </location>
</feature>
<dbReference type="AlphaFoldDB" id="D8MM84"/>
<comment type="subcellular location">
    <subcellularLocation>
        <location evidence="5">Cell inner membrane</location>
        <topology evidence="5">Multi-pass membrane protein</topology>
    </subcellularLocation>
</comment>
<dbReference type="GO" id="GO:0000104">
    <property type="term" value="F:succinate dehydrogenase activity"/>
    <property type="evidence" value="ECO:0007669"/>
    <property type="project" value="UniProtKB-UniRule"/>
</dbReference>
<keyword evidence="3 5" id="KW-1133">Transmembrane helix</keyword>
<feature type="transmembrane region" description="Helical" evidence="5">
    <location>
        <begin position="61"/>
        <end position="79"/>
    </location>
</feature>
<dbReference type="Pfam" id="PF02313">
    <property type="entry name" value="Fumarate_red_D"/>
    <property type="match status" value="1"/>
</dbReference>
<evidence type="ECO:0000313" key="6">
    <source>
        <dbReference type="EMBL" id="CAX57968.1"/>
    </source>
</evidence>
<dbReference type="eggNOG" id="COG3080">
    <property type="taxonomic scope" value="Bacteria"/>
</dbReference>
<dbReference type="NCBIfam" id="NF003977">
    <property type="entry name" value="PRK05470.1-1"/>
    <property type="match status" value="1"/>
</dbReference>
<sequence length="118" mass="12851">MKNKAMRSDEPVFWGLFGAGGMWAAIVSPVVVLLAGILLPLGIGTERGLSYTHLLQAAQTLPGRLFLFLTIVMPVWCALHRLHHGMHDIRLHVPAAKWLFYGLAAILTVVTAIGVITL</sequence>
<dbReference type="GO" id="GO:0045283">
    <property type="term" value="C:fumarate reductase complex"/>
    <property type="evidence" value="ECO:0007669"/>
    <property type="project" value="UniProtKB-UniRule"/>
</dbReference>
<reference evidence="6 7" key="1">
    <citation type="journal article" date="2010" name="BMC Genomics">
        <title>Genome comparison of the epiphytic bacteria Erwinia billingiae and E. tasmaniensis with the pear pathogen E. pyrifoliae.</title>
        <authorList>
            <person name="Kube M."/>
            <person name="Migdoll A.M."/>
            <person name="Gehring I."/>
            <person name="Heitmann K."/>
            <person name="Mayer Y."/>
            <person name="Kuhl H."/>
            <person name="Knaust F."/>
            <person name="Geider K."/>
            <person name="Reinhardt R."/>
        </authorList>
    </citation>
    <scope>NUCLEOTIDE SEQUENCE [LARGE SCALE GENOMIC DNA]</scope>
    <source>
        <strain evidence="6 7">Eb661</strain>
    </source>
</reference>
<dbReference type="GO" id="GO:0005886">
    <property type="term" value="C:plasma membrane"/>
    <property type="evidence" value="ECO:0007669"/>
    <property type="project" value="UniProtKB-SubCell"/>
</dbReference>
<accession>D8MM84</accession>
<evidence type="ECO:0000256" key="2">
    <source>
        <dbReference type="ARBA" id="ARBA00022692"/>
    </source>
</evidence>
<dbReference type="InterPro" id="IPR003418">
    <property type="entry name" value="Fumarate_red_D"/>
</dbReference>
<dbReference type="InterPro" id="IPR034804">
    <property type="entry name" value="SQR/QFR_C/D"/>
</dbReference>
<dbReference type="PIRSF" id="PIRSF000179">
    <property type="entry name" value="FrdD"/>
    <property type="match status" value="1"/>
</dbReference>
<dbReference type="STRING" id="634500.EbC_04370"/>
<dbReference type="KEGG" id="ebi:EbC_04370"/>
<comment type="subunit">
    <text evidence="5">Part of an enzyme complex containing four subunits: a flavoprotein (FrdA), an iron-sulfur protein (FrdB), and two hydrophobic anchor proteins (FrdC and FrdD).</text>
</comment>
<keyword evidence="1 5" id="KW-1003">Cell membrane</keyword>
<feature type="transmembrane region" description="Helical" evidence="5">
    <location>
        <begin position="99"/>
        <end position="117"/>
    </location>
</feature>
<dbReference type="GO" id="GO:0006106">
    <property type="term" value="P:fumarate metabolic process"/>
    <property type="evidence" value="ECO:0007669"/>
    <property type="project" value="InterPro"/>
</dbReference>
<evidence type="ECO:0000256" key="3">
    <source>
        <dbReference type="ARBA" id="ARBA00022989"/>
    </source>
</evidence>
<keyword evidence="4 5" id="KW-0472">Membrane</keyword>
<comment type="function">
    <text evidence="5">Two distinct, membrane-bound, FAD-containing enzymes are responsible for the catalysis of fumarate and succinate interconversion; fumarate reductase is used in anaerobic growth, and succinate dehydrogenase is used in aerobic growth. Anchors the catalytic components of the fumarate reductase complex to the cell inner membrane, binds quinones.</text>
</comment>
<evidence type="ECO:0000256" key="4">
    <source>
        <dbReference type="ARBA" id="ARBA00023136"/>
    </source>
</evidence>
<organism evidence="7">
    <name type="scientific">Erwinia billingiae (strain Eb661)</name>
    <dbReference type="NCBI Taxonomy" id="634500"/>
    <lineage>
        <taxon>Bacteria</taxon>
        <taxon>Pseudomonadati</taxon>
        <taxon>Pseudomonadota</taxon>
        <taxon>Gammaproteobacteria</taxon>
        <taxon>Enterobacterales</taxon>
        <taxon>Erwiniaceae</taxon>
        <taxon>Erwinia</taxon>
    </lineage>
</organism>
<dbReference type="CDD" id="cd00547">
    <property type="entry name" value="QFR_TypeD_subunitD"/>
    <property type="match status" value="1"/>
</dbReference>
<dbReference type="HOGENOM" id="CLU_168367_0_0_6"/>